<comment type="caution">
    <text evidence="2">The sequence shown here is derived from an EMBL/GenBank/DDBJ whole genome shotgun (WGS) entry which is preliminary data.</text>
</comment>
<reference evidence="2 4" key="2">
    <citation type="submission" date="2018-10" db="EMBL/GenBank/DDBJ databases">
        <title>Genomic Encyclopedia of Archaeal and Bacterial Type Strains, Phase II (KMG-II): from individual species to whole genera.</title>
        <authorList>
            <person name="Goeker M."/>
        </authorList>
    </citation>
    <scope>NUCLEOTIDE SEQUENCE [LARGE SCALE GENOMIC DNA]</scope>
    <source>
        <strain evidence="2 4">DSM 21886</strain>
    </source>
</reference>
<dbReference type="Proteomes" id="UP000275027">
    <property type="component" value="Unassembled WGS sequence"/>
</dbReference>
<dbReference type="AlphaFoldDB" id="A0A497UH71"/>
<evidence type="ECO:0000313" key="2">
    <source>
        <dbReference type="EMBL" id="RLJ30230.1"/>
    </source>
</evidence>
<dbReference type="Proteomes" id="UP000233767">
    <property type="component" value="Unassembled WGS sequence"/>
</dbReference>
<proteinExistence type="predicted"/>
<evidence type="ECO:0000313" key="1">
    <source>
        <dbReference type="EMBL" id="PKW21132.1"/>
    </source>
</evidence>
<dbReference type="EMBL" id="RCCB01000011">
    <property type="protein sequence ID" value="RLJ30230.1"/>
    <property type="molecule type" value="Genomic_DNA"/>
</dbReference>
<dbReference type="EMBL" id="PJND01000008">
    <property type="protein sequence ID" value="PKW21132.1"/>
    <property type="molecule type" value="Genomic_DNA"/>
</dbReference>
<protein>
    <submittedName>
        <fullName evidence="2">Uncharacterized protein</fullName>
    </submittedName>
</protein>
<evidence type="ECO:0000313" key="3">
    <source>
        <dbReference type="Proteomes" id="UP000233767"/>
    </source>
</evidence>
<name>A0A497UH71_9FLAO</name>
<accession>A0A497UH71</accession>
<keyword evidence="3" id="KW-1185">Reference proteome</keyword>
<gene>
    <name evidence="1" type="ORF">B0G92_2416</name>
    <name evidence="2" type="ORF">CLV50_1634</name>
</gene>
<organism evidence="2 4">
    <name type="scientific">Flavobacterium lindanitolerans</name>
    <dbReference type="NCBI Taxonomy" id="428988"/>
    <lineage>
        <taxon>Bacteria</taxon>
        <taxon>Pseudomonadati</taxon>
        <taxon>Bacteroidota</taxon>
        <taxon>Flavobacteriia</taxon>
        <taxon>Flavobacteriales</taxon>
        <taxon>Flavobacteriaceae</taxon>
        <taxon>Flavobacterium</taxon>
    </lineage>
</organism>
<evidence type="ECO:0000313" key="4">
    <source>
        <dbReference type="Proteomes" id="UP000275027"/>
    </source>
</evidence>
<sequence>MSSTSLFYIETLLLLGIHDRIPIELYNLGCNQAFEEEDTSVNIAVLQLIMKELRIETPEREKYLKAFLMGYLDGFKISFLSSKN</sequence>
<reference evidence="1 3" key="1">
    <citation type="submission" date="2017-12" db="EMBL/GenBank/DDBJ databases">
        <title>Genomic Encyclopedia of Type Strains, Phase III (KMG-III): the genomes of soil and plant-associated and newly described type strains.</title>
        <authorList>
            <person name="Whitman W."/>
        </authorList>
    </citation>
    <scope>NUCLEOTIDE SEQUENCE [LARGE SCALE GENOMIC DNA]</scope>
    <source>
        <strain evidence="1 3">IP-10</strain>
    </source>
</reference>